<organism evidence="1 2">
    <name type="scientific">Heterorhabditis bacteriophora</name>
    <name type="common">Entomopathogenic nematode worm</name>
    <dbReference type="NCBI Taxonomy" id="37862"/>
    <lineage>
        <taxon>Eukaryota</taxon>
        <taxon>Metazoa</taxon>
        <taxon>Ecdysozoa</taxon>
        <taxon>Nematoda</taxon>
        <taxon>Chromadorea</taxon>
        <taxon>Rhabditida</taxon>
        <taxon>Rhabditina</taxon>
        <taxon>Rhabditomorpha</taxon>
        <taxon>Strongyloidea</taxon>
        <taxon>Heterorhabditidae</taxon>
        <taxon>Heterorhabditis</taxon>
    </lineage>
</organism>
<dbReference type="AlphaFoldDB" id="A0A1I7X4W6"/>
<dbReference type="WBParaSite" id="Hba_12593">
    <property type="protein sequence ID" value="Hba_12593"/>
    <property type="gene ID" value="Hba_12593"/>
</dbReference>
<evidence type="ECO:0000313" key="1">
    <source>
        <dbReference type="Proteomes" id="UP000095283"/>
    </source>
</evidence>
<sequence>MAEEGALAFWKGTGARVCRIENTAVFTCFPSEFYEFLYIGIVGSSKIVSFLNVSI</sequence>
<name>A0A1I7X4W6_HETBA</name>
<proteinExistence type="predicted"/>
<protein>
    <submittedName>
        <fullName evidence="2">Uncharacterized protein</fullName>
    </submittedName>
</protein>
<reference evidence="2" key="1">
    <citation type="submission" date="2016-11" db="UniProtKB">
        <authorList>
            <consortium name="WormBaseParasite"/>
        </authorList>
    </citation>
    <scope>IDENTIFICATION</scope>
</reference>
<evidence type="ECO:0000313" key="2">
    <source>
        <dbReference type="WBParaSite" id="Hba_12593"/>
    </source>
</evidence>
<accession>A0A1I7X4W6</accession>
<keyword evidence="1" id="KW-1185">Reference proteome</keyword>
<dbReference type="Proteomes" id="UP000095283">
    <property type="component" value="Unplaced"/>
</dbReference>